<keyword evidence="4" id="KW-1185">Reference proteome</keyword>
<protein>
    <recommendedName>
        <fullName evidence="2">Dipeptidase</fullName>
        <ecNumber evidence="2">3.4.13.19</ecNumber>
    </recommendedName>
</protein>
<reference evidence="3 4" key="1">
    <citation type="submission" date="2018-01" db="EMBL/GenBank/DDBJ databases">
        <title>Harnessing the power of phylogenomics to disentangle the directionality and signatures of interkingdom host jumping in the parasitic fungal genus Tolypocladium.</title>
        <authorList>
            <person name="Quandt C.A."/>
            <person name="Patterson W."/>
            <person name="Spatafora J.W."/>
        </authorList>
    </citation>
    <scope>NUCLEOTIDE SEQUENCE [LARGE SCALE GENOMIC DNA]</scope>
    <source>
        <strain evidence="3 4">NRBC 100945</strain>
    </source>
</reference>
<dbReference type="Pfam" id="PF13772">
    <property type="entry name" value="AIG2_2"/>
    <property type="match status" value="1"/>
</dbReference>
<keyword evidence="2" id="KW-0378">Hydrolase</keyword>
<comment type="catalytic activity">
    <reaction evidence="2">
        <text>an L-aminoacyl-L-amino acid + H2O = 2 an L-alpha-amino acid</text>
        <dbReference type="Rhea" id="RHEA:48940"/>
        <dbReference type="ChEBI" id="CHEBI:15377"/>
        <dbReference type="ChEBI" id="CHEBI:59869"/>
        <dbReference type="ChEBI" id="CHEBI:77460"/>
        <dbReference type="EC" id="3.4.13.19"/>
    </reaction>
</comment>
<dbReference type="STRING" id="94208.A0A2S4KYM7"/>
<dbReference type="InterPro" id="IPR032466">
    <property type="entry name" value="Metal_Hydrolase"/>
</dbReference>
<keyword evidence="2" id="KW-0479">Metal-binding</keyword>
<dbReference type="InterPro" id="IPR013024">
    <property type="entry name" value="GGCT-like"/>
</dbReference>
<dbReference type="GO" id="GO:0070573">
    <property type="term" value="F:metallodipeptidase activity"/>
    <property type="evidence" value="ECO:0007669"/>
    <property type="project" value="InterPro"/>
</dbReference>
<comment type="cofactor">
    <cofactor evidence="2">
        <name>Zn(2+)</name>
        <dbReference type="ChEBI" id="CHEBI:29105"/>
    </cofactor>
</comment>
<evidence type="ECO:0000313" key="3">
    <source>
        <dbReference type="EMBL" id="POR35286.1"/>
    </source>
</evidence>
<evidence type="ECO:0000256" key="1">
    <source>
        <dbReference type="ARBA" id="ARBA00022997"/>
    </source>
</evidence>
<dbReference type="CDD" id="cd01301">
    <property type="entry name" value="rDP_like"/>
    <property type="match status" value="1"/>
</dbReference>
<dbReference type="GO" id="GO:0046872">
    <property type="term" value="F:metal ion binding"/>
    <property type="evidence" value="ECO:0007669"/>
    <property type="project" value="UniProtKB-UniRule"/>
</dbReference>
<dbReference type="EC" id="3.4.13.19" evidence="2"/>
<sequence length="621" mass="68452">MAPTKTPNVADNVWYFAYGSNMKSSVMERRGMSPLAVTRLCVPSHMLTFDIFGVPYSEPAMASIAERETAARLDGAARAKQESPPAVHGIGYLLSAGDFKNLVVSEGAGTAYAEIEVQARLLDGDEGDMLPVRTLVGRYPFRPNPLPSARYLGLLIDGAEEHGLPASYRHYLASLPSYSKSLSPIEAFGARLFLGFWMPIITWTMKRIKTAARDTESGRSHSRSGVFVWLLFNTVWLHYDLVHYGHNDFAYMVRGWFRNNLSQPDFDIHAMPIGQTDINRLRKGKLGGQFWSAFVPCPKDGDSKDSILLSTLQQIDLLHGIFEQYPRIFTFVSQSCEIIPAFKTGRLVSLLGIEGLHQIGGSPSVLRMLYKLGVRYATLCHNKGNEFADSSTAEGTHGGLSHLGRKLVLEMNRIGMIVDLAHTSHEAQLDALAHSEAPVIFSHASCYELCPNPRNVRDEVLYKLKANRGLIMICFIPSLVTPQQTTQKGTSGEHKVAPSVASVVDHIMHVGNTIGYSHVGIGSDFDGMLEGPPDLDDTSCFPSLFEELLGRGVDEEDVKLVVGLNVIRVMEEVESVSRVAQNIDKWDVLCDDIASPWTDEQVSLLVARGSLRNTNGSSDLR</sequence>
<dbReference type="CDD" id="cd06661">
    <property type="entry name" value="GGCT_like"/>
    <property type="match status" value="1"/>
</dbReference>
<dbReference type="EMBL" id="PKSG01000452">
    <property type="protein sequence ID" value="POR35286.1"/>
    <property type="molecule type" value="Genomic_DNA"/>
</dbReference>
<dbReference type="PANTHER" id="PTHR10443">
    <property type="entry name" value="MICROSOMAL DIPEPTIDASE"/>
    <property type="match status" value="1"/>
</dbReference>
<dbReference type="Gene3D" id="3.10.490.10">
    <property type="entry name" value="Gamma-glutamyl cyclotransferase-like"/>
    <property type="match status" value="1"/>
</dbReference>
<dbReference type="AlphaFoldDB" id="A0A2S4KYM7"/>
<accession>A0A2S4KYM7</accession>
<keyword evidence="1 2" id="KW-0224">Dipeptidase</keyword>
<dbReference type="SUPFAM" id="SSF51556">
    <property type="entry name" value="Metallo-dependent hydrolases"/>
    <property type="match status" value="1"/>
</dbReference>
<dbReference type="PANTHER" id="PTHR10443:SF12">
    <property type="entry name" value="DIPEPTIDASE"/>
    <property type="match status" value="1"/>
</dbReference>
<dbReference type="Proteomes" id="UP000237481">
    <property type="component" value="Unassembled WGS sequence"/>
</dbReference>
<evidence type="ECO:0000313" key="4">
    <source>
        <dbReference type="Proteomes" id="UP000237481"/>
    </source>
</evidence>
<keyword evidence="2" id="KW-0645">Protease</keyword>
<keyword evidence="2" id="KW-0862">Zinc</keyword>
<gene>
    <name evidence="3" type="ORF">TPAR_04506</name>
</gene>
<comment type="caution">
    <text evidence="3">The sequence shown here is derived from an EMBL/GenBank/DDBJ whole genome shotgun (WGS) entry which is preliminary data.</text>
</comment>
<dbReference type="InterPro" id="IPR008257">
    <property type="entry name" value="Pept_M19"/>
</dbReference>
<dbReference type="Pfam" id="PF01244">
    <property type="entry name" value="Peptidase_M19"/>
    <property type="match status" value="1"/>
</dbReference>
<dbReference type="Gene3D" id="3.20.20.140">
    <property type="entry name" value="Metal-dependent hydrolases"/>
    <property type="match status" value="1"/>
</dbReference>
<dbReference type="PROSITE" id="PS51365">
    <property type="entry name" value="RENAL_DIPEPTIDASE_2"/>
    <property type="match status" value="1"/>
</dbReference>
<proteinExistence type="inferred from homology"/>
<evidence type="ECO:0000256" key="2">
    <source>
        <dbReference type="RuleBase" id="RU341113"/>
    </source>
</evidence>
<dbReference type="GO" id="GO:0006508">
    <property type="term" value="P:proteolysis"/>
    <property type="evidence" value="ECO:0007669"/>
    <property type="project" value="UniProtKB-KW"/>
</dbReference>
<comment type="similarity">
    <text evidence="2">Belongs to the metallo-dependent hydrolases superfamily. Peptidase M19 family.</text>
</comment>
<organism evidence="3 4">
    <name type="scientific">Tolypocladium paradoxum</name>
    <dbReference type="NCBI Taxonomy" id="94208"/>
    <lineage>
        <taxon>Eukaryota</taxon>
        <taxon>Fungi</taxon>
        <taxon>Dikarya</taxon>
        <taxon>Ascomycota</taxon>
        <taxon>Pezizomycotina</taxon>
        <taxon>Sordariomycetes</taxon>
        <taxon>Hypocreomycetidae</taxon>
        <taxon>Hypocreales</taxon>
        <taxon>Ophiocordycipitaceae</taxon>
        <taxon>Tolypocladium</taxon>
    </lineage>
</organism>
<dbReference type="OrthoDB" id="445695at2759"/>
<keyword evidence="2" id="KW-0482">Metalloprotease</keyword>
<name>A0A2S4KYM7_9HYPO</name>